<evidence type="ECO:0000313" key="3">
    <source>
        <dbReference type="Proteomes" id="UP000371041"/>
    </source>
</evidence>
<dbReference type="EMBL" id="CP045929">
    <property type="protein sequence ID" value="QGK69078.1"/>
    <property type="molecule type" value="Genomic_DNA"/>
</dbReference>
<proteinExistence type="predicted"/>
<reference evidence="3" key="1">
    <citation type="submission" date="2019-11" db="EMBL/GenBank/DDBJ databases">
        <title>The complete genome sequence of Saccharopolyspora sp. E2A.</title>
        <authorList>
            <person name="Zhang G."/>
        </authorList>
    </citation>
    <scope>NUCLEOTIDE SEQUENCE [LARGE SCALE GENOMIC DNA]</scope>
    <source>
        <strain evidence="3">E2A</strain>
    </source>
</reference>
<dbReference type="AlphaFoldDB" id="A0A5Q3Q3A6"/>
<name>A0A5Q3Q3A6_9PSEU</name>
<dbReference type="Proteomes" id="UP000371041">
    <property type="component" value="Chromosome"/>
</dbReference>
<organism evidence="2 3">
    <name type="scientific">Allosaccharopolyspora coralli</name>
    <dbReference type="NCBI Taxonomy" id="2665642"/>
    <lineage>
        <taxon>Bacteria</taxon>
        <taxon>Bacillati</taxon>
        <taxon>Actinomycetota</taxon>
        <taxon>Actinomycetes</taxon>
        <taxon>Pseudonocardiales</taxon>
        <taxon>Pseudonocardiaceae</taxon>
        <taxon>Allosaccharopolyspora</taxon>
    </lineage>
</organism>
<accession>A0A5Q3Q3A6</accession>
<keyword evidence="3" id="KW-1185">Reference proteome</keyword>
<dbReference type="KEGG" id="sace:GIY23_05590"/>
<feature type="region of interest" description="Disordered" evidence="1">
    <location>
        <begin position="1"/>
        <end position="62"/>
    </location>
</feature>
<dbReference type="RefSeq" id="WP_154075679.1">
    <property type="nucleotide sequence ID" value="NZ_CP045929.1"/>
</dbReference>
<evidence type="ECO:0000313" key="2">
    <source>
        <dbReference type="EMBL" id="QGK69078.1"/>
    </source>
</evidence>
<gene>
    <name evidence="2" type="ORF">GIY23_05590</name>
</gene>
<sequence>MDSTPIYTELQHTLIDPEDDNWAPSAPPEFASSLAGESDSESGSETRKATPRTGGRRRRAED</sequence>
<evidence type="ECO:0000256" key="1">
    <source>
        <dbReference type="SAM" id="MobiDB-lite"/>
    </source>
</evidence>
<protein>
    <submittedName>
        <fullName evidence="2">Uncharacterized protein</fullName>
    </submittedName>
</protein>